<reference evidence="1 2" key="1">
    <citation type="submission" date="2016-05" db="EMBL/GenBank/DDBJ databases">
        <title>A degradative enzymes factory behind the ericoid mycorrhizal symbiosis.</title>
        <authorList>
            <consortium name="DOE Joint Genome Institute"/>
            <person name="Martino E."/>
            <person name="Morin E."/>
            <person name="Grelet G."/>
            <person name="Kuo A."/>
            <person name="Kohler A."/>
            <person name="Daghino S."/>
            <person name="Barry K."/>
            <person name="Choi C."/>
            <person name="Cichocki N."/>
            <person name="Clum A."/>
            <person name="Copeland A."/>
            <person name="Hainaut M."/>
            <person name="Haridas S."/>
            <person name="Labutti K."/>
            <person name="Lindquist E."/>
            <person name="Lipzen A."/>
            <person name="Khouja H.-R."/>
            <person name="Murat C."/>
            <person name="Ohm R."/>
            <person name="Olson A."/>
            <person name="Spatafora J."/>
            <person name="Veneault-Fourrey C."/>
            <person name="Henrissat B."/>
            <person name="Grigoriev I."/>
            <person name="Martin F."/>
            <person name="Perotto S."/>
        </authorList>
    </citation>
    <scope>NUCLEOTIDE SEQUENCE [LARGE SCALE GENOMIC DNA]</scope>
    <source>
        <strain evidence="1 2">UAMH 7357</strain>
    </source>
</reference>
<dbReference type="OrthoDB" id="426293at2759"/>
<protein>
    <submittedName>
        <fullName evidence="1">Uncharacterized protein</fullName>
    </submittedName>
</protein>
<evidence type="ECO:0000313" key="2">
    <source>
        <dbReference type="Proteomes" id="UP000235672"/>
    </source>
</evidence>
<keyword evidence="2" id="KW-1185">Reference proteome</keyword>
<accession>A0A2J6QM19</accession>
<dbReference type="Proteomes" id="UP000235672">
    <property type="component" value="Unassembled WGS sequence"/>
</dbReference>
<evidence type="ECO:0000313" key="1">
    <source>
        <dbReference type="EMBL" id="PMD27325.1"/>
    </source>
</evidence>
<dbReference type="EMBL" id="KZ613466">
    <property type="protein sequence ID" value="PMD27325.1"/>
    <property type="molecule type" value="Genomic_DNA"/>
</dbReference>
<organism evidence="1 2">
    <name type="scientific">Hyaloscypha hepaticicola</name>
    <dbReference type="NCBI Taxonomy" id="2082293"/>
    <lineage>
        <taxon>Eukaryota</taxon>
        <taxon>Fungi</taxon>
        <taxon>Dikarya</taxon>
        <taxon>Ascomycota</taxon>
        <taxon>Pezizomycotina</taxon>
        <taxon>Leotiomycetes</taxon>
        <taxon>Helotiales</taxon>
        <taxon>Hyaloscyphaceae</taxon>
        <taxon>Hyaloscypha</taxon>
    </lineage>
</organism>
<dbReference type="AlphaFoldDB" id="A0A2J6QM19"/>
<gene>
    <name evidence="1" type="ORF">NA56DRAFT_231988</name>
</gene>
<name>A0A2J6QM19_9HELO</name>
<proteinExistence type="predicted"/>
<sequence length="260" mass="28951">MEAAGPPSHHVQDTGELLTAIIDELRSIGSILARQNERIEALSRTKDLAHPRECDSVSVTVGFQCPRISHPISSYTQDSESLHLADSISFNSTASISSTISTELRTGFILQEALTRYNLDSIPAWSPFYGTHLLHGEGPETAEDSIRNSEWAAAIGEFWKIPHDNRINFCFRAGMSGPASVLRVRNFVTKFHKSSGPNSPKGEFFNIWDWFDTGLSAYWYPGKTTTVLPMRFPSWLAGSSSKEANLFPLSTMVAPWRRVM</sequence>